<reference evidence="2" key="1">
    <citation type="submission" date="2017-05" db="UniProtKB">
        <authorList>
            <consortium name="EnsemblMetazoa"/>
        </authorList>
    </citation>
    <scope>IDENTIFICATION</scope>
</reference>
<dbReference type="InterPro" id="IPR052797">
    <property type="entry name" value="RegFact_GeneExpr_CellDeath"/>
</dbReference>
<dbReference type="InParanoid" id="A0A1X7SXJ7"/>
<dbReference type="InterPro" id="IPR013087">
    <property type="entry name" value="Znf_C2H2_type"/>
</dbReference>
<organism evidence="2">
    <name type="scientific">Amphimedon queenslandica</name>
    <name type="common">Sponge</name>
    <dbReference type="NCBI Taxonomy" id="400682"/>
    <lineage>
        <taxon>Eukaryota</taxon>
        <taxon>Metazoa</taxon>
        <taxon>Porifera</taxon>
        <taxon>Demospongiae</taxon>
        <taxon>Heteroscleromorpha</taxon>
        <taxon>Haplosclerida</taxon>
        <taxon>Niphatidae</taxon>
        <taxon>Amphimedon</taxon>
    </lineage>
</organism>
<protein>
    <recommendedName>
        <fullName evidence="1">C2H2-type domain-containing protein</fullName>
    </recommendedName>
</protein>
<accession>A0A1X7SXJ7</accession>
<dbReference type="OrthoDB" id="6777076at2759"/>
<proteinExistence type="predicted"/>
<dbReference type="AlphaFoldDB" id="A0A1X7SXJ7"/>
<dbReference type="OMA" id="CAHETIL"/>
<evidence type="ECO:0000313" key="2">
    <source>
        <dbReference type="EnsemblMetazoa" id="Aqu2.1.06882_001"/>
    </source>
</evidence>
<dbReference type="EnsemblMetazoa" id="Aqu2.1.06882_001">
    <property type="protein sequence ID" value="Aqu2.1.06882_001"/>
    <property type="gene ID" value="Aqu2.1.06882"/>
</dbReference>
<evidence type="ECO:0000259" key="1">
    <source>
        <dbReference type="PROSITE" id="PS00028"/>
    </source>
</evidence>
<sequence>MEASKQCPHCSSCYKFQSSLNKHIAKKHPDESSKENLRESRISCPNCSEKYVGDRIGVGREREMERSSYKFITLTSLIHHLEKSHNEKVPINKLSFESMKEFYLWKKQEEQSSDSLYVQDSGCRLQGLNCKRYYYCHRSGVFKAKGKGLRVLKIQGSCKINQFCTANMQVSEDTVTGKVTVTHCSQHIGHTLDMSS</sequence>
<dbReference type="PANTHER" id="PTHR33936">
    <property type="entry name" value="PROTEIN CBG17840"/>
    <property type="match status" value="1"/>
</dbReference>
<name>A0A1X7SXJ7_AMPQE</name>
<dbReference type="PROSITE" id="PS00028">
    <property type="entry name" value="ZINC_FINGER_C2H2_1"/>
    <property type="match status" value="1"/>
</dbReference>
<dbReference type="PANTHER" id="PTHR33936:SF24">
    <property type="entry name" value="C2H2-TYPE DOMAIN-CONTAINING PROTEIN"/>
    <property type="match status" value="1"/>
</dbReference>
<feature type="domain" description="C2H2-type" evidence="1">
    <location>
        <begin position="7"/>
        <end position="28"/>
    </location>
</feature>